<accession>W4VJ19</accession>
<comment type="caution">
    <text evidence="1">The sequence shown here is derived from an EMBL/GenBank/DDBJ whole genome shotgun (WGS) entry which is preliminary data.</text>
</comment>
<evidence type="ECO:0000313" key="2">
    <source>
        <dbReference type="Proteomes" id="UP000019102"/>
    </source>
</evidence>
<protein>
    <submittedName>
        <fullName evidence="1">BRAMP protein</fullName>
    </submittedName>
</protein>
<reference evidence="1 2" key="1">
    <citation type="journal article" date="2014" name="Genome Announc.">
        <title>Draft Genome Sequence of the Boron-Tolerant and Moderately Halotolerant Bacterium Gracilibacillus boraciitolerans JCM 21714T.</title>
        <authorList>
            <person name="Ahmed I."/>
            <person name="Oshima K."/>
            <person name="Suda W."/>
            <person name="Kitamura K."/>
            <person name="Iida T."/>
            <person name="Ohmori Y."/>
            <person name="Fujiwara T."/>
            <person name="Hattori M."/>
            <person name="Ohkuma M."/>
        </authorList>
    </citation>
    <scope>NUCLEOTIDE SEQUENCE [LARGE SCALE GENOMIC DNA]</scope>
    <source>
        <strain evidence="1 2">JCM 21714</strain>
    </source>
</reference>
<organism evidence="1 2">
    <name type="scientific">Gracilibacillus boraciitolerans JCM 21714</name>
    <dbReference type="NCBI Taxonomy" id="1298598"/>
    <lineage>
        <taxon>Bacteria</taxon>
        <taxon>Bacillati</taxon>
        <taxon>Bacillota</taxon>
        <taxon>Bacilli</taxon>
        <taxon>Bacillales</taxon>
        <taxon>Bacillaceae</taxon>
        <taxon>Gracilibacillus</taxon>
    </lineage>
</organism>
<evidence type="ECO:0000313" key="1">
    <source>
        <dbReference type="EMBL" id="GAE92808.1"/>
    </source>
</evidence>
<gene>
    <name evidence="1" type="ORF">JCM21714_1827</name>
</gene>
<dbReference type="SUPFAM" id="SSF52218">
    <property type="entry name" value="Flavoproteins"/>
    <property type="match status" value="1"/>
</dbReference>
<dbReference type="InterPro" id="IPR029039">
    <property type="entry name" value="Flavoprotein-like_sf"/>
</dbReference>
<dbReference type="Proteomes" id="UP000019102">
    <property type="component" value="Unassembled WGS sequence"/>
</dbReference>
<name>W4VJ19_9BACI</name>
<sequence>MENGQSIFYNKVGGVVVTGNEDGAKHAAASILYGLSHIGFVIPPNVDTYWVGEAGPGPSYMDKEGENSFTKKHIEMLAYNTLHLARLFQEHPIPAKGNLLE</sequence>
<proteinExistence type="predicted"/>
<dbReference type="STRING" id="1298598.JCM21714_1827"/>
<keyword evidence="2" id="KW-1185">Reference proteome</keyword>
<dbReference type="AlphaFoldDB" id="W4VJ19"/>
<dbReference type="EMBL" id="BAVS01000007">
    <property type="protein sequence ID" value="GAE92808.1"/>
    <property type="molecule type" value="Genomic_DNA"/>
</dbReference>
<dbReference type="eggNOG" id="COG0655">
    <property type="taxonomic scope" value="Bacteria"/>
</dbReference>